<evidence type="ECO:0000313" key="2">
    <source>
        <dbReference type="EMBL" id="KGM08178.1"/>
    </source>
</evidence>
<sequence>MKRQSGLSLVELMVALVLGLIVVAAVIELFISSRQLYRVQDVKARMQEDGRFAMYRIGELLDRAGYRGCASVRNQAATDDDTQTDGSQQSSGRPIQNLLTTESDYFWQLDAPVQGHNANGNVWAPAKPGALNNANVGSDILTIRTVGATYIPIIAKQASYFSVGADNGLDDCDPALEPNSCSNIVMVSNCNDFTTVFQVTNDPSNGELRYAPNVGVPGNRNEDLIGEYGPTSWVNTIASHSFYVRDNVDGTPSLYQKTLDNNAEAILEGVEQMQVTYGVDTNGDFSVDRYESANDVDFWTDVISVRVSLVMINLEDDGTDTNLALGDGSYFLEGVEVTPNDGRLRRVFTKTIMLKNRNS</sequence>
<dbReference type="STRING" id="392484.LP43_0601"/>
<dbReference type="EMBL" id="JRQD01000001">
    <property type="protein sequence ID" value="KGM08178.1"/>
    <property type="molecule type" value="Genomic_DNA"/>
</dbReference>
<name>A0A0A0BI34_9GAMM</name>
<dbReference type="Pfam" id="PF16074">
    <property type="entry name" value="PilW"/>
    <property type="match status" value="1"/>
</dbReference>
<protein>
    <submittedName>
        <fullName evidence="2">Type IV fimbrial biogenesis protein PilW</fullName>
    </submittedName>
</protein>
<dbReference type="AlphaFoldDB" id="A0A0A0BI34"/>
<gene>
    <name evidence="2" type="primary">pilW</name>
    <name evidence="2" type="ORF">LP43_0601</name>
</gene>
<evidence type="ECO:0000313" key="3">
    <source>
        <dbReference type="Proteomes" id="UP000029999"/>
    </source>
</evidence>
<dbReference type="RefSeq" id="WP_036311783.1">
    <property type="nucleotide sequence ID" value="NZ_JRQD01000001.1"/>
</dbReference>
<proteinExistence type="predicted"/>
<dbReference type="InterPro" id="IPR032092">
    <property type="entry name" value="PilW"/>
</dbReference>
<comment type="caution">
    <text evidence="2">The sequence shown here is derived from an EMBL/GenBank/DDBJ whole genome shotgun (WGS) entry which is preliminary data.</text>
</comment>
<dbReference type="Pfam" id="PF07963">
    <property type="entry name" value="N_methyl"/>
    <property type="match status" value="1"/>
</dbReference>
<dbReference type="GO" id="GO:0043683">
    <property type="term" value="P:type IV pilus assembly"/>
    <property type="evidence" value="ECO:0007669"/>
    <property type="project" value="InterPro"/>
</dbReference>
<feature type="transmembrane region" description="Helical" evidence="1">
    <location>
        <begin position="12"/>
        <end position="31"/>
    </location>
</feature>
<reference evidence="2 3" key="1">
    <citation type="submission" date="2014-09" db="EMBL/GenBank/DDBJ databases">
        <authorList>
            <person name="Grob C."/>
            <person name="Taubert M."/>
            <person name="Howat A.M."/>
            <person name="Burns O.J."/>
            <person name="Dixon J.L."/>
            <person name="Chen Y."/>
            <person name="Murrell J.C."/>
        </authorList>
    </citation>
    <scope>NUCLEOTIDE SEQUENCE [LARGE SCALE GENOMIC DNA]</scope>
    <source>
        <strain evidence="2">L4</strain>
    </source>
</reference>
<keyword evidence="1" id="KW-0812">Transmembrane</keyword>
<accession>A0A0A0BI34</accession>
<dbReference type="InterPro" id="IPR012902">
    <property type="entry name" value="N_methyl_site"/>
</dbReference>
<keyword evidence="1" id="KW-1133">Transmembrane helix</keyword>
<organism evidence="2 3">
    <name type="scientific">Methylophaga thiooxydans</name>
    <dbReference type="NCBI Taxonomy" id="392484"/>
    <lineage>
        <taxon>Bacteria</taxon>
        <taxon>Pseudomonadati</taxon>
        <taxon>Pseudomonadota</taxon>
        <taxon>Gammaproteobacteria</taxon>
        <taxon>Thiotrichales</taxon>
        <taxon>Piscirickettsiaceae</taxon>
        <taxon>Methylophaga</taxon>
    </lineage>
</organism>
<keyword evidence="1" id="KW-0472">Membrane</keyword>
<dbReference type="Proteomes" id="UP000029999">
    <property type="component" value="Unassembled WGS sequence"/>
</dbReference>
<evidence type="ECO:0000256" key="1">
    <source>
        <dbReference type="SAM" id="Phobius"/>
    </source>
</evidence>
<dbReference type="PROSITE" id="PS00409">
    <property type="entry name" value="PROKAR_NTER_METHYL"/>
    <property type="match status" value="1"/>
</dbReference>